<dbReference type="PANTHER" id="PTHR43261">
    <property type="entry name" value="TRANSLATION ELONGATION FACTOR G-RELATED"/>
    <property type="match status" value="1"/>
</dbReference>
<proteinExistence type="predicted"/>
<evidence type="ECO:0000256" key="2">
    <source>
        <dbReference type="ARBA" id="ARBA00022917"/>
    </source>
</evidence>
<sequence length="636" mass="68045">MPTLRPTLNLGILAHVDAGKTSLTERLLLSAGVIDVLGSVDSGSTQTDSLELERRRGITIKSAVVSFTVHTPAGDTVVNLIDTPGHPDFIAEVERVLGVLDGVVLVVSAVEGVQAQTRVLFRTVRRLGLPVIVFVNKTDRAGADVPAVLAQIRARLGAPVVPMPVGDCAVDVLTGQDDDLLTAFVDGSLSDAMVQGSLRRQSRAGTVLAAYAGSAITGDGVDALLAALPGLLPSRCPAVDAPLSGVVFKVERGGNGEKIAYTQILAGCLRVRDRIPVRGADAKVTAIQVFDDGTAVPRNSVEAGRIAKVWGLTDVRIGDAIGEYRATMGQLFAPPTLETVVVPDAADRTAVHTALTQLAEQDPLINLRQDDVRGELYLSLYGEVQKEVIQTTLTEQYGVAVTFRETTMICAERVVGVGAAVEHIYRNPFLATVGLRVEPGTPGSGVTVRLDVPVETMPLFVYKAVDVFRDALEQTVRETLQQGLRGWRVEDVVVTLTDCDYNSPGTTAGDYRKLVPMVLMEALRQAGTVVCEPVHRLTIEGPADTLSAVLRLLAQHGAVPYAPVPAGPAFELTADVPAAEVHAVQQRLPAVTRGEGVLEAEFDHYRPLRGRAPERARTDLNPLHRKEYLLHVLRRV</sequence>
<dbReference type="Pfam" id="PF00679">
    <property type="entry name" value="EFG_C"/>
    <property type="match status" value="1"/>
</dbReference>
<dbReference type="InterPro" id="IPR014721">
    <property type="entry name" value="Ribsml_uS5_D2-typ_fold_subgr"/>
</dbReference>
<dbReference type="PROSITE" id="PS00301">
    <property type="entry name" value="G_TR_1"/>
    <property type="match status" value="1"/>
</dbReference>
<evidence type="ECO:0000256" key="3">
    <source>
        <dbReference type="ARBA" id="ARBA00023134"/>
    </source>
</evidence>
<dbReference type="PROSITE" id="PS51722">
    <property type="entry name" value="G_TR_2"/>
    <property type="match status" value="1"/>
</dbReference>
<evidence type="ECO:0000259" key="4">
    <source>
        <dbReference type="PROSITE" id="PS51722"/>
    </source>
</evidence>
<dbReference type="Pfam" id="PF00009">
    <property type="entry name" value="GTP_EFTU"/>
    <property type="match status" value="1"/>
</dbReference>
<reference evidence="6" key="1">
    <citation type="journal article" date="2019" name="Int. J. Syst. Evol. Microbiol.">
        <title>The Global Catalogue of Microorganisms (GCM) 10K type strain sequencing project: providing services to taxonomists for standard genome sequencing and annotation.</title>
        <authorList>
            <consortium name="The Broad Institute Genomics Platform"/>
            <consortium name="The Broad Institute Genome Sequencing Center for Infectious Disease"/>
            <person name="Wu L."/>
            <person name="Ma J."/>
        </authorList>
    </citation>
    <scope>NUCLEOTIDE SEQUENCE [LARGE SCALE GENOMIC DNA]</scope>
    <source>
        <strain evidence="6">CGMCC 4.7289</strain>
    </source>
</reference>
<feature type="domain" description="Tr-type G" evidence="4">
    <location>
        <begin position="5"/>
        <end position="239"/>
    </location>
</feature>
<dbReference type="InterPro" id="IPR005225">
    <property type="entry name" value="Small_GTP-bd"/>
</dbReference>
<dbReference type="SUPFAM" id="SSF50447">
    <property type="entry name" value="Translation proteins"/>
    <property type="match status" value="1"/>
</dbReference>
<dbReference type="SUPFAM" id="SSF54980">
    <property type="entry name" value="EF-G C-terminal domain-like"/>
    <property type="match status" value="2"/>
</dbReference>
<dbReference type="PRINTS" id="PR01037">
    <property type="entry name" value="TCRTETOQM"/>
</dbReference>
<keyword evidence="1" id="KW-0547">Nucleotide-binding</keyword>
<accession>A0ABV8LTS1</accession>
<comment type="caution">
    <text evidence="5">The sequence shown here is derived from an EMBL/GenBank/DDBJ whole genome shotgun (WGS) entry which is preliminary data.</text>
</comment>
<protein>
    <submittedName>
        <fullName evidence="5">GTP-binding protein</fullName>
    </submittedName>
</protein>
<dbReference type="NCBIfam" id="TIGR00231">
    <property type="entry name" value="small_GTP"/>
    <property type="match status" value="1"/>
</dbReference>
<dbReference type="SUPFAM" id="SSF54211">
    <property type="entry name" value="Ribosomal protein S5 domain 2-like"/>
    <property type="match status" value="1"/>
</dbReference>
<dbReference type="InterPro" id="IPR027417">
    <property type="entry name" value="P-loop_NTPase"/>
</dbReference>
<dbReference type="RefSeq" id="WP_253750348.1">
    <property type="nucleotide sequence ID" value="NZ_JAMZDZ010000001.1"/>
</dbReference>
<evidence type="ECO:0000313" key="5">
    <source>
        <dbReference type="EMBL" id="MFC4133778.1"/>
    </source>
</evidence>
<name>A0ABV8LTS1_9ACTN</name>
<dbReference type="EMBL" id="JBHSAY010000013">
    <property type="protein sequence ID" value="MFC4133778.1"/>
    <property type="molecule type" value="Genomic_DNA"/>
</dbReference>
<dbReference type="InterPro" id="IPR031157">
    <property type="entry name" value="G_TR_CS"/>
</dbReference>
<keyword evidence="3" id="KW-0342">GTP-binding</keyword>
<dbReference type="InterPro" id="IPR035647">
    <property type="entry name" value="EFG_III/V"/>
</dbReference>
<organism evidence="5 6">
    <name type="scientific">Hamadaea flava</name>
    <dbReference type="NCBI Taxonomy" id="1742688"/>
    <lineage>
        <taxon>Bacteria</taxon>
        <taxon>Bacillati</taxon>
        <taxon>Actinomycetota</taxon>
        <taxon>Actinomycetes</taxon>
        <taxon>Micromonosporales</taxon>
        <taxon>Micromonosporaceae</taxon>
        <taxon>Hamadaea</taxon>
    </lineage>
</organism>
<evidence type="ECO:0000256" key="1">
    <source>
        <dbReference type="ARBA" id="ARBA00022741"/>
    </source>
</evidence>
<dbReference type="Gene3D" id="3.30.70.870">
    <property type="entry name" value="Elongation Factor G (Translational Gtpase), domain 3"/>
    <property type="match status" value="1"/>
</dbReference>
<dbReference type="Proteomes" id="UP001595816">
    <property type="component" value="Unassembled WGS sequence"/>
</dbReference>
<dbReference type="PRINTS" id="PR00315">
    <property type="entry name" value="ELONGATNFCT"/>
</dbReference>
<keyword evidence="2" id="KW-0648">Protein biosynthesis</keyword>
<dbReference type="Gene3D" id="3.40.50.300">
    <property type="entry name" value="P-loop containing nucleotide triphosphate hydrolases"/>
    <property type="match status" value="1"/>
</dbReference>
<dbReference type="InterPro" id="IPR009000">
    <property type="entry name" value="Transl_B-barrel_sf"/>
</dbReference>
<dbReference type="SMART" id="SM00889">
    <property type="entry name" value="EFG_IV"/>
    <property type="match status" value="1"/>
</dbReference>
<dbReference type="Pfam" id="PF14492">
    <property type="entry name" value="EFG_III"/>
    <property type="match status" value="1"/>
</dbReference>
<dbReference type="PANTHER" id="PTHR43261:SF1">
    <property type="entry name" value="RIBOSOME-RELEASING FACTOR 2, MITOCHONDRIAL"/>
    <property type="match status" value="1"/>
</dbReference>
<dbReference type="Gene3D" id="3.30.230.10">
    <property type="match status" value="1"/>
</dbReference>
<dbReference type="InterPro" id="IPR000795">
    <property type="entry name" value="T_Tr_GTP-bd_dom"/>
</dbReference>
<dbReference type="InterPro" id="IPR041095">
    <property type="entry name" value="EFG_II"/>
</dbReference>
<dbReference type="InterPro" id="IPR000640">
    <property type="entry name" value="EFG_V-like"/>
</dbReference>
<dbReference type="InterPro" id="IPR020568">
    <property type="entry name" value="Ribosomal_Su5_D2-typ_SF"/>
</dbReference>
<gene>
    <name evidence="5" type="ORF">ACFOZ4_24465</name>
</gene>
<dbReference type="SUPFAM" id="SSF52540">
    <property type="entry name" value="P-loop containing nucleoside triphosphate hydrolases"/>
    <property type="match status" value="1"/>
</dbReference>
<evidence type="ECO:0000313" key="6">
    <source>
        <dbReference type="Proteomes" id="UP001595816"/>
    </source>
</evidence>
<dbReference type="InterPro" id="IPR005517">
    <property type="entry name" value="Transl_elong_EFG/EF2_IV"/>
</dbReference>
<dbReference type="Pfam" id="PF03764">
    <property type="entry name" value="EFG_IV"/>
    <property type="match status" value="1"/>
</dbReference>
<keyword evidence="6" id="KW-1185">Reference proteome</keyword>
<dbReference type="Gene3D" id="2.40.30.10">
    <property type="entry name" value="Translation factors"/>
    <property type="match status" value="1"/>
</dbReference>